<feature type="non-terminal residue" evidence="1">
    <location>
        <position position="1"/>
    </location>
</feature>
<proteinExistence type="predicted"/>
<dbReference type="GO" id="GO:0000209">
    <property type="term" value="P:protein polyubiquitination"/>
    <property type="evidence" value="ECO:0007669"/>
    <property type="project" value="TreeGrafter"/>
</dbReference>
<dbReference type="GO" id="GO:0090263">
    <property type="term" value="P:positive regulation of canonical Wnt signaling pathway"/>
    <property type="evidence" value="ECO:0007669"/>
    <property type="project" value="TreeGrafter"/>
</dbReference>
<reference evidence="1" key="1">
    <citation type="submission" date="2020-11" db="EMBL/GenBank/DDBJ databases">
        <authorList>
            <person name="Tran Van P."/>
        </authorList>
    </citation>
    <scope>NUCLEOTIDE SEQUENCE</scope>
</reference>
<evidence type="ECO:0000313" key="1">
    <source>
        <dbReference type="EMBL" id="CAD7237695.1"/>
    </source>
</evidence>
<sequence>LLQTLIREIQDTDHSGRSEEAVKAARRFIGSVARVYVTLLGEAAQKKGYSVEMKVCGVGPFRNGNCWSVPGGAALARVFLVLLPYAIQELTRTAGALINPVRLGVAKPTTPFNLVVNQSDALQVCLFISEFCRLFSVGGRRDVLRRARRVVCCDLFLCWRRRSTTHRLPIGGDGGQQAQETAGALDVAAAGMETPQKVRTG</sequence>
<protein>
    <submittedName>
        <fullName evidence="1">Uncharacterized protein</fullName>
    </submittedName>
</protein>
<organism evidence="1">
    <name type="scientific">Cyprideis torosa</name>
    <dbReference type="NCBI Taxonomy" id="163714"/>
    <lineage>
        <taxon>Eukaryota</taxon>
        <taxon>Metazoa</taxon>
        <taxon>Ecdysozoa</taxon>
        <taxon>Arthropoda</taxon>
        <taxon>Crustacea</taxon>
        <taxon>Oligostraca</taxon>
        <taxon>Ostracoda</taxon>
        <taxon>Podocopa</taxon>
        <taxon>Podocopida</taxon>
        <taxon>Cytherocopina</taxon>
        <taxon>Cytheroidea</taxon>
        <taxon>Cytherideidae</taxon>
        <taxon>Cyprideis</taxon>
    </lineage>
</organism>
<dbReference type="AlphaFoldDB" id="A0A7R8ZV63"/>
<gene>
    <name evidence="1" type="ORF">CTOB1V02_LOCUS15510</name>
</gene>
<name>A0A7R8ZV63_9CRUS</name>
<dbReference type="OrthoDB" id="298098at2759"/>
<dbReference type="GO" id="GO:0005634">
    <property type="term" value="C:nucleus"/>
    <property type="evidence" value="ECO:0007669"/>
    <property type="project" value="TreeGrafter"/>
</dbReference>
<dbReference type="PANTHER" id="PTHR46276:SF1">
    <property type="entry name" value="E3 UBIQUITIN-PROTEIN LIGASE UBR5"/>
    <property type="match status" value="1"/>
</dbReference>
<dbReference type="EMBL" id="OB690939">
    <property type="protein sequence ID" value="CAD7237695.1"/>
    <property type="molecule type" value="Genomic_DNA"/>
</dbReference>
<dbReference type="GO" id="GO:0005737">
    <property type="term" value="C:cytoplasm"/>
    <property type="evidence" value="ECO:0007669"/>
    <property type="project" value="TreeGrafter"/>
</dbReference>
<dbReference type="GO" id="GO:0034450">
    <property type="term" value="F:ubiquitin-ubiquitin ligase activity"/>
    <property type="evidence" value="ECO:0007669"/>
    <property type="project" value="TreeGrafter"/>
</dbReference>
<dbReference type="PANTHER" id="PTHR46276">
    <property type="entry name" value="E3 UBIQUITIN-PROTEIN LIGASE UBR5"/>
    <property type="match status" value="1"/>
</dbReference>
<accession>A0A7R8ZV63</accession>